<reference evidence="2 3" key="1">
    <citation type="submission" date="2019-05" db="EMBL/GenBank/DDBJ databases">
        <title>Another draft genome of Portunus trituberculatus and its Hox gene families provides insights of decapod evolution.</title>
        <authorList>
            <person name="Jeong J.-H."/>
            <person name="Song I."/>
            <person name="Kim S."/>
            <person name="Choi T."/>
            <person name="Kim D."/>
            <person name="Ryu S."/>
            <person name="Kim W."/>
        </authorList>
    </citation>
    <scope>NUCLEOTIDE SEQUENCE [LARGE SCALE GENOMIC DNA]</scope>
    <source>
        <tissue evidence="2">Muscle</tissue>
    </source>
</reference>
<evidence type="ECO:0000313" key="3">
    <source>
        <dbReference type="Proteomes" id="UP000324222"/>
    </source>
</evidence>
<gene>
    <name evidence="2" type="ORF">E2C01_046422</name>
</gene>
<comment type="caution">
    <text evidence="2">The sequence shown here is derived from an EMBL/GenBank/DDBJ whole genome shotgun (WGS) entry which is preliminary data.</text>
</comment>
<keyword evidence="3" id="KW-1185">Reference proteome</keyword>
<evidence type="ECO:0000313" key="2">
    <source>
        <dbReference type="EMBL" id="MPC52551.1"/>
    </source>
</evidence>
<accession>A0A5B7FYE8</accession>
<evidence type="ECO:0000256" key="1">
    <source>
        <dbReference type="SAM" id="MobiDB-lite"/>
    </source>
</evidence>
<dbReference type="AlphaFoldDB" id="A0A5B7FYE8"/>
<dbReference type="EMBL" id="VSRR010010973">
    <property type="protein sequence ID" value="MPC52551.1"/>
    <property type="molecule type" value="Genomic_DNA"/>
</dbReference>
<name>A0A5B7FYE8_PORTR</name>
<sequence>MANRTWEGETRDIGSPGHGKEKSDSLTVVLLADNEADVEEESEGEGENCSTAAHHPGWCVCRCVSGGRSSERNATSLILLSHVAAVGTVLSSASDQSSLSLLRLRWVLSLDMCVREYVWL</sequence>
<feature type="region of interest" description="Disordered" evidence="1">
    <location>
        <begin position="1"/>
        <end position="24"/>
    </location>
</feature>
<dbReference type="Proteomes" id="UP000324222">
    <property type="component" value="Unassembled WGS sequence"/>
</dbReference>
<organism evidence="2 3">
    <name type="scientific">Portunus trituberculatus</name>
    <name type="common">Swimming crab</name>
    <name type="synonym">Neptunus trituberculatus</name>
    <dbReference type="NCBI Taxonomy" id="210409"/>
    <lineage>
        <taxon>Eukaryota</taxon>
        <taxon>Metazoa</taxon>
        <taxon>Ecdysozoa</taxon>
        <taxon>Arthropoda</taxon>
        <taxon>Crustacea</taxon>
        <taxon>Multicrustacea</taxon>
        <taxon>Malacostraca</taxon>
        <taxon>Eumalacostraca</taxon>
        <taxon>Eucarida</taxon>
        <taxon>Decapoda</taxon>
        <taxon>Pleocyemata</taxon>
        <taxon>Brachyura</taxon>
        <taxon>Eubrachyura</taxon>
        <taxon>Portunoidea</taxon>
        <taxon>Portunidae</taxon>
        <taxon>Portuninae</taxon>
        <taxon>Portunus</taxon>
    </lineage>
</organism>
<protein>
    <submittedName>
        <fullName evidence="2">Uncharacterized protein</fullName>
    </submittedName>
</protein>
<proteinExistence type="predicted"/>